<protein>
    <submittedName>
        <fullName evidence="9">MFS transporter</fullName>
    </submittedName>
</protein>
<evidence type="ECO:0000256" key="4">
    <source>
        <dbReference type="ARBA" id="ARBA00022692"/>
    </source>
</evidence>
<feature type="transmembrane region" description="Helical" evidence="7">
    <location>
        <begin position="74"/>
        <end position="95"/>
    </location>
</feature>
<dbReference type="InterPro" id="IPR036259">
    <property type="entry name" value="MFS_trans_sf"/>
</dbReference>
<keyword evidence="5 7" id="KW-1133">Transmembrane helix</keyword>
<dbReference type="Pfam" id="PF07690">
    <property type="entry name" value="MFS_1"/>
    <property type="match status" value="1"/>
</dbReference>
<keyword evidence="10" id="KW-1185">Reference proteome</keyword>
<name>A0ABW0I1C7_9BACL</name>
<evidence type="ECO:0000256" key="5">
    <source>
        <dbReference type="ARBA" id="ARBA00022989"/>
    </source>
</evidence>
<dbReference type="EMBL" id="JBHSMI010000052">
    <property type="protein sequence ID" value="MFC5406292.1"/>
    <property type="molecule type" value="Genomic_DNA"/>
</dbReference>
<organism evidence="9 10">
    <name type="scientific">Cohnella soli</name>
    <dbReference type="NCBI Taxonomy" id="425005"/>
    <lineage>
        <taxon>Bacteria</taxon>
        <taxon>Bacillati</taxon>
        <taxon>Bacillota</taxon>
        <taxon>Bacilli</taxon>
        <taxon>Bacillales</taxon>
        <taxon>Paenibacillaceae</taxon>
        <taxon>Cohnella</taxon>
    </lineage>
</organism>
<dbReference type="PROSITE" id="PS00216">
    <property type="entry name" value="SUGAR_TRANSPORT_1"/>
    <property type="match status" value="1"/>
</dbReference>
<accession>A0ABW0I1C7</accession>
<evidence type="ECO:0000259" key="8">
    <source>
        <dbReference type="PROSITE" id="PS50850"/>
    </source>
</evidence>
<dbReference type="InterPro" id="IPR050189">
    <property type="entry name" value="MFS_Efflux_Transporters"/>
</dbReference>
<dbReference type="InterPro" id="IPR011701">
    <property type="entry name" value="MFS"/>
</dbReference>
<evidence type="ECO:0000256" key="1">
    <source>
        <dbReference type="ARBA" id="ARBA00004651"/>
    </source>
</evidence>
<feature type="domain" description="Major facilitator superfamily (MFS) profile" evidence="8">
    <location>
        <begin position="8"/>
        <end position="166"/>
    </location>
</feature>
<dbReference type="InterPro" id="IPR020846">
    <property type="entry name" value="MFS_dom"/>
</dbReference>
<sequence>MKEKKKLDLAALSSIPLIMTLANSMLIPVLPLMQRELKVTAIQTSLIITVYAAVSIVFIPIAGYLSDRFGRKRIILIGLSIAAIGGLVSSLAAWLMNGQSGYYTGSALALVVWHLPLAIIPAISAVSIIAVIFLVKVPKESDDKDDVAPNVPRFKVFVRNTTSLLA</sequence>
<keyword evidence="3" id="KW-1003">Cell membrane</keyword>
<gene>
    <name evidence="9" type="ORF">ACFPOF_26435</name>
</gene>
<evidence type="ECO:0000256" key="3">
    <source>
        <dbReference type="ARBA" id="ARBA00022475"/>
    </source>
</evidence>
<keyword evidence="6 7" id="KW-0472">Membrane</keyword>
<dbReference type="PANTHER" id="PTHR43124">
    <property type="entry name" value="PURINE EFFLUX PUMP PBUE"/>
    <property type="match status" value="1"/>
</dbReference>
<comment type="caution">
    <text evidence="9">The sequence shown here is derived from an EMBL/GenBank/DDBJ whole genome shotgun (WGS) entry which is preliminary data.</text>
</comment>
<dbReference type="InterPro" id="IPR005829">
    <property type="entry name" value="Sugar_transporter_CS"/>
</dbReference>
<evidence type="ECO:0000313" key="10">
    <source>
        <dbReference type="Proteomes" id="UP001596113"/>
    </source>
</evidence>
<evidence type="ECO:0000256" key="2">
    <source>
        <dbReference type="ARBA" id="ARBA00022448"/>
    </source>
</evidence>
<keyword evidence="4 7" id="KW-0812">Transmembrane</keyword>
<dbReference type="PROSITE" id="PS50850">
    <property type="entry name" value="MFS"/>
    <property type="match status" value="1"/>
</dbReference>
<reference evidence="10" key="1">
    <citation type="journal article" date="2019" name="Int. J. Syst. Evol. Microbiol.">
        <title>The Global Catalogue of Microorganisms (GCM) 10K type strain sequencing project: providing services to taxonomists for standard genome sequencing and annotation.</title>
        <authorList>
            <consortium name="The Broad Institute Genomics Platform"/>
            <consortium name="The Broad Institute Genome Sequencing Center for Infectious Disease"/>
            <person name="Wu L."/>
            <person name="Ma J."/>
        </authorList>
    </citation>
    <scope>NUCLEOTIDE SEQUENCE [LARGE SCALE GENOMIC DNA]</scope>
    <source>
        <strain evidence="10">CGMCC 1.18575</strain>
    </source>
</reference>
<feature type="transmembrane region" description="Helical" evidence="7">
    <location>
        <begin position="42"/>
        <end position="62"/>
    </location>
</feature>
<feature type="transmembrane region" description="Helical" evidence="7">
    <location>
        <begin position="107"/>
        <end position="135"/>
    </location>
</feature>
<comment type="subcellular location">
    <subcellularLocation>
        <location evidence="1">Cell membrane</location>
        <topology evidence="1">Multi-pass membrane protein</topology>
    </subcellularLocation>
</comment>
<dbReference type="Proteomes" id="UP001596113">
    <property type="component" value="Unassembled WGS sequence"/>
</dbReference>
<dbReference type="RefSeq" id="WP_378138353.1">
    <property type="nucleotide sequence ID" value="NZ_JBHSMI010000052.1"/>
</dbReference>
<evidence type="ECO:0000313" key="9">
    <source>
        <dbReference type="EMBL" id="MFC5406292.1"/>
    </source>
</evidence>
<evidence type="ECO:0000256" key="7">
    <source>
        <dbReference type="SAM" id="Phobius"/>
    </source>
</evidence>
<evidence type="ECO:0000256" key="6">
    <source>
        <dbReference type="ARBA" id="ARBA00023136"/>
    </source>
</evidence>
<dbReference type="Gene3D" id="1.20.1250.20">
    <property type="entry name" value="MFS general substrate transporter like domains"/>
    <property type="match status" value="1"/>
</dbReference>
<keyword evidence="2" id="KW-0813">Transport</keyword>
<proteinExistence type="predicted"/>
<feature type="transmembrane region" description="Helical" evidence="7">
    <location>
        <begin position="7"/>
        <end position="30"/>
    </location>
</feature>
<dbReference type="SUPFAM" id="SSF103473">
    <property type="entry name" value="MFS general substrate transporter"/>
    <property type="match status" value="1"/>
</dbReference>
<dbReference type="PANTHER" id="PTHR43124:SF3">
    <property type="entry name" value="CHLORAMPHENICOL EFFLUX PUMP RV0191"/>
    <property type="match status" value="1"/>
</dbReference>